<reference evidence="1 2" key="1">
    <citation type="submission" date="2005-09" db="EMBL/GenBank/DDBJ databases">
        <authorList>
            <person name="Mural R.J."/>
            <person name="Li P.W."/>
            <person name="Adams M.D."/>
            <person name="Amanatides P.G."/>
            <person name="Baden-Tillson H."/>
            <person name="Barnstead M."/>
            <person name="Chin S.H."/>
            <person name="Dew I."/>
            <person name="Evans C.A."/>
            <person name="Ferriera S."/>
            <person name="Flanigan M."/>
            <person name="Fosler C."/>
            <person name="Glodek A."/>
            <person name="Gu Z."/>
            <person name="Holt R.A."/>
            <person name="Jennings D."/>
            <person name="Kraft C.L."/>
            <person name="Lu F."/>
            <person name="Nguyen T."/>
            <person name="Nusskern D.R."/>
            <person name="Pfannkoch C.M."/>
            <person name="Sitter C."/>
            <person name="Sutton G.G."/>
            <person name="Venter J.C."/>
            <person name="Wang Z."/>
            <person name="Woodage T."/>
            <person name="Zheng X.H."/>
            <person name="Zhong F."/>
        </authorList>
    </citation>
    <scope>NUCLEOTIDE SEQUENCE [LARGE SCALE GENOMIC DNA]</scope>
    <source>
        <strain>BN</strain>
        <strain evidence="2">Sprague-Dawley</strain>
    </source>
</reference>
<name>A6JTG8_RAT</name>
<evidence type="ECO:0000313" key="2">
    <source>
        <dbReference type="Proteomes" id="UP000234681"/>
    </source>
</evidence>
<organism evidence="1 2">
    <name type="scientific">Rattus norvegicus</name>
    <name type="common">Rat</name>
    <dbReference type="NCBI Taxonomy" id="10116"/>
    <lineage>
        <taxon>Eukaryota</taxon>
        <taxon>Metazoa</taxon>
        <taxon>Chordata</taxon>
        <taxon>Craniata</taxon>
        <taxon>Vertebrata</taxon>
        <taxon>Euteleostomi</taxon>
        <taxon>Mammalia</taxon>
        <taxon>Eutheria</taxon>
        <taxon>Euarchontoglires</taxon>
        <taxon>Glires</taxon>
        <taxon>Rodentia</taxon>
        <taxon>Myomorpha</taxon>
        <taxon>Muroidea</taxon>
        <taxon>Muridae</taxon>
        <taxon>Murinae</taxon>
        <taxon>Rattus</taxon>
    </lineage>
</organism>
<dbReference type="Proteomes" id="UP000234681">
    <property type="component" value="Chromosome 3"/>
</dbReference>
<evidence type="ECO:0000313" key="1">
    <source>
        <dbReference type="EMBL" id="EDL93478.1"/>
    </source>
</evidence>
<dbReference type="AlphaFoldDB" id="A6JTG8"/>
<protein>
    <submittedName>
        <fullName evidence="1">RCG45407, isoform CRA_b</fullName>
    </submittedName>
</protein>
<accession>A6JTG8</accession>
<proteinExistence type="predicted"/>
<sequence>MTQLRSRSQEEGRGPTYWPRWLIGMSADMILGRGPEVCPLTSPVSYRTPHMALGSSELNSGSQPMS</sequence>
<gene>
    <name evidence="1" type="ORF">rCG_45407</name>
</gene>
<dbReference type="EMBL" id="CH474001">
    <property type="protein sequence ID" value="EDL93478.1"/>
    <property type="molecule type" value="Genomic_DNA"/>
</dbReference>